<dbReference type="GO" id="GO:0004751">
    <property type="term" value="F:ribose-5-phosphate isomerase activity"/>
    <property type="evidence" value="ECO:0007669"/>
    <property type="project" value="UniProtKB-UniRule"/>
</dbReference>
<dbReference type="FunFam" id="3.40.50.1360:FF:000001">
    <property type="entry name" value="Ribose-5-phosphate isomerase A"/>
    <property type="match status" value="1"/>
</dbReference>
<feature type="binding site" evidence="3">
    <location>
        <begin position="84"/>
        <end position="87"/>
    </location>
    <ligand>
        <name>substrate</name>
    </ligand>
</feature>
<dbReference type="SUPFAM" id="SSF75445">
    <property type="entry name" value="D-ribose-5-phosphate isomerase (RpiA), lid domain"/>
    <property type="match status" value="1"/>
</dbReference>
<keyword evidence="2 3" id="KW-0413">Isomerase</keyword>
<comment type="similarity">
    <text evidence="3">Belongs to the ribose 5-phosphate isomerase family.</text>
</comment>
<comment type="catalytic activity">
    <reaction evidence="1 3">
        <text>aldehydo-D-ribose 5-phosphate = D-ribulose 5-phosphate</text>
        <dbReference type="Rhea" id="RHEA:14657"/>
        <dbReference type="ChEBI" id="CHEBI:58121"/>
        <dbReference type="ChEBI" id="CHEBI:58273"/>
        <dbReference type="EC" id="5.3.1.6"/>
    </reaction>
</comment>
<comment type="caution">
    <text evidence="4">The sequence shown here is derived from an EMBL/GenBank/DDBJ whole genome shotgun (WGS) entry which is preliminary data.</text>
</comment>
<dbReference type="NCBIfam" id="NF001924">
    <property type="entry name" value="PRK00702.1"/>
    <property type="match status" value="1"/>
</dbReference>
<dbReference type="RefSeq" id="WP_183984233.1">
    <property type="nucleotide sequence ID" value="NZ_JACHHG010000002.1"/>
</dbReference>
<dbReference type="EMBL" id="JACHHG010000002">
    <property type="protein sequence ID" value="MBB6097110.1"/>
    <property type="molecule type" value="Genomic_DNA"/>
</dbReference>
<dbReference type="Gene3D" id="3.30.70.260">
    <property type="match status" value="1"/>
</dbReference>
<organism evidence="4 5">
    <name type="scientific">Deinobacterium chartae</name>
    <dbReference type="NCBI Taxonomy" id="521158"/>
    <lineage>
        <taxon>Bacteria</taxon>
        <taxon>Thermotogati</taxon>
        <taxon>Deinococcota</taxon>
        <taxon>Deinococci</taxon>
        <taxon>Deinococcales</taxon>
        <taxon>Deinococcaceae</taxon>
        <taxon>Deinobacterium</taxon>
    </lineage>
</organism>
<comment type="pathway">
    <text evidence="3">Carbohydrate degradation; pentose phosphate pathway; D-ribose 5-phosphate from D-ribulose 5-phosphate (non-oxidative stage): step 1/1.</text>
</comment>
<dbReference type="GO" id="GO:0009052">
    <property type="term" value="P:pentose-phosphate shunt, non-oxidative branch"/>
    <property type="evidence" value="ECO:0007669"/>
    <property type="project" value="UniProtKB-UniRule"/>
</dbReference>
<dbReference type="UniPathway" id="UPA00115">
    <property type="reaction ID" value="UER00412"/>
</dbReference>
<feature type="binding site" evidence="3">
    <location>
        <position position="124"/>
    </location>
    <ligand>
        <name>substrate</name>
    </ligand>
</feature>
<gene>
    <name evidence="3" type="primary">rpiA</name>
    <name evidence="4" type="ORF">HNR42_000524</name>
</gene>
<comment type="subunit">
    <text evidence="3">Homodimer.</text>
</comment>
<feature type="active site" description="Proton acceptor" evidence="3">
    <location>
        <position position="106"/>
    </location>
</feature>
<feature type="binding site" evidence="3">
    <location>
        <begin position="28"/>
        <end position="31"/>
    </location>
    <ligand>
        <name>substrate</name>
    </ligand>
</feature>
<comment type="function">
    <text evidence="3">Catalyzes the reversible conversion of ribose-5-phosphate to ribulose 5-phosphate.</text>
</comment>
<dbReference type="InterPro" id="IPR020672">
    <property type="entry name" value="Ribose5P_isomerase_typA_subgr"/>
</dbReference>
<accession>A0A841HY24</accession>
<dbReference type="SUPFAM" id="SSF100950">
    <property type="entry name" value="NagB/RpiA/CoA transferase-like"/>
    <property type="match status" value="1"/>
</dbReference>
<name>A0A841HY24_9DEIO</name>
<dbReference type="CDD" id="cd01398">
    <property type="entry name" value="RPI_A"/>
    <property type="match status" value="1"/>
</dbReference>
<evidence type="ECO:0000313" key="5">
    <source>
        <dbReference type="Proteomes" id="UP000569951"/>
    </source>
</evidence>
<keyword evidence="5" id="KW-1185">Reference proteome</keyword>
<reference evidence="4 5" key="1">
    <citation type="submission" date="2020-08" db="EMBL/GenBank/DDBJ databases">
        <title>Genomic Encyclopedia of Type Strains, Phase IV (KMG-IV): sequencing the most valuable type-strain genomes for metagenomic binning, comparative biology and taxonomic classification.</title>
        <authorList>
            <person name="Goeker M."/>
        </authorList>
    </citation>
    <scope>NUCLEOTIDE SEQUENCE [LARGE SCALE GENOMIC DNA]</scope>
    <source>
        <strain evidence="4 5">DSM 21458</strain>
    </source>
</reference>
<dbReference type="Gene3D" id="3.40.50.1360">
    <property type="match status" value="1"/>
</dbReference>
<dbReference type="InterPro" id="IPR050262">
    <property type="entry name" value="Ribose-5P_isomerase"/>
</dbReference>
<evidence type="ECO:0000256" key="2">
    <source>
        <dbReference type="ARBA" id="ARBA00023235"/>
    </source>
</evidence>
<dbReference type="HAMAP" id="MF_00170">
    <property type="entry name" value="Rib_5P_isom_A"/>
    <property type="match status" value="1"/>
</dbReference>
<sequence>MDLEALKREAAHRAVDRVESGMRVGLGTGSTARYAILEIARRVGEGRLRAVSFVATSLESERLAQENGLVVDPLDPRPLDVAIDGADEISPQLDLVKGLGGALLREKLVEVQARRFVVIADHTKQVARLGERAPLPVEIVRFGAQSTLERLAAFGEPALRLRGNEPFVTDNGNFIADLRIEPTAAPADLEVRLKALTGVVETGLFLGMATEAIIALPGGVKELVRPG</sequence>
<dbReference type="InterPro" id="IPR004788">
    <property type="entry name" value="Ribose5P_isomerase_type_A"/>
</dbReference>
<dbReference type="InterPro" id="IPR037171">
    <property type="entry name" value="NagB/RpiA_transferase-like"/>
</dbReference>
<protein>
    <recommendedName>
        <fullName evidence="3">Ribose-5-phosphate isomerase A</fullName>
        <ecNumber evidence="3">5.3.1.6</ecNumber>
    </recommendedName>
    <alternativeName>
        <fullName evidence="3">Phosphoriboisomerase A</fullName>
        <shortName evidence="3">PRI</shortName>
    </alternativeName>
</protein>
<dbReference type="Proteomes" id="UP000569951">
    <property type="component" value="Unassembled WGS sequence"/>
</dbReference>
<dbReference type="EC" id="5.3.1.6" evidence="3"/>
<evidence type="ECO:0000256" key="3">
    <source>
        <dbReference type="HAMAP-Rule" id="MF_00170"/>
    </source>
</evidence>
<dbReference type="NCBIfam" id="TIGR00021">
    <property type="entry name" value="rpiA"/>
    <property type="match status" value="1"/>
</dbReference>
<dbReference type="PANTHER" id="PTHR43748:SF3">
    <property type="entry name" value="RIBOSE-5-PHOSPHATE ISOMERASE 3, CHLOROPLASTIC-RELATED"/>
    <property type="match status" value="1"/>
</dbReference>
<dbReference type="Pfam" id="PF06026">
    <property type="entry name" value="Rib_5-P_isom_A"/>
    <property type="match status" value="1"/>
</dbReference>
<feature type="binding site" evidence="3">
    <location>
        <begin position="97"/>
        <end position="100"/>
    </location>
    <ligand>
        <name>substrate</name>
    </ligand>
</feature>
<proteinExistence type="inferred from homology"/>
<evidence type="ECO:0000256" key="1">
    <source>
        <dbReference type="ARBA" id="ARBA00001713"/>
    </source>
</evidence>
<dbReference type="PANTHER" id="PTHR43748">
    <property type="entry name" value="RIBOSE-5-PHOSPHATE ISOMERASE 3, CHLOROPLASTIC-RELATED"/>
    <property type="match status" value="1"/>
</dbReference>
<evidence type="ECO:0000313" key="4">
    <source>
        <dbReference type="EMBL" id="MBB6097110.1"/>
    </source>
</evidence>
<dbReference type="AlphaFoldDB" id="A0A841HY24"/>